<feature type="binding site" evidence="6">
    <location>
        <position position="339"/>
    </location>
    <ligand>
        <name>a divalent metal cation</name>
        <dbReference type="ChEBI" id="CHEBI:60240"/>
        <label>1</label>
    </ligand>
</feature>
<dbReference type="PANTHER" id="PTHR13799">
    <property type="entry name" value="NGG1 INTERACTING FACTOR 3"/>
    <property type="match status" value="1"/>
</dbReference>
<dbReference type="InterPro" id="IPR002678">
    <property type="entry name" value="DUF34/NIF3"/>
</dbReference>
<evidence type="ECO:0000313" key="8">
    <source>
        <dbReference type="Proteomes" id="UP000237752"/>
    </source>
</evidence>
<evidence type="ECO:0000256" key="3">
    <source>
        <dbReference type="ARBA" id="ARBA00022112"/>
    </source>
</evidence>
<dbReference type="GO" id="GO:0046872">
    <property type="term" value="F:metal ion binding"/>
    <property type="evidence" value="ECO:0007669"/>
    <property type="project" value="UniProtKB-UniRule"/>
</dbReference>
<keyword evidence="4 5" id="KW-0479">Metal-binding</keyword>
<evidence type="ECO:0000256" key="5">
    <source>
        <dbReference type="PIRNR" id="PIRNR037489"/>
    </source>
</evidence>
<feature type="binding site" evidence="6">
    <location>
        <position position="67"/>
    </location>
    <ligand>
        <name>a divalent metal cation</name>
        <dbReference type="ChEBI" id="CHEBI:60240"/>
        <label>1</label>
    </ligand>
</feature>
<reference evidence="7 8" key="1">
    <citation type="submission" date="2018-03" db="EMBL/GenBank/DDBJ databases">
        <title>Genomic Encyclopedia of Archaeal and Bacterial Type Strains, Phase II (KMG-II): from individual species to whole genera.</title>
        <authorList>
            <person name="Goeker M."/>
        </authorList>
    </citation>
    <scope>NUCLEOTIDE SEQUENCE [LARGE SCALE GENOMIC DNA]</scope>
    <source>
        <strain evidence="7 8">DSM 100065</strain>
    </source>
</reference>
<gene>
    <name evidence="7" type="ORF">CLV47_11032</name>
</gene>
<dbReference type="Pfam" id="PF01784">
    <property type="entry name" value="DUF34_NIF3"/>
    <property type="match status" value="1"/>
</dbReference>
<evidence type="ECO:0000313" key="7">
    <source>
        <dbReference type="EMBL" id="PRZ41306.1"/>
    </source>
</evidence>
<dbReference type="SUPFAM" id="SSF102705">
    <property type="entry name" value="NIF3 (NGG1p interacting factor 3)-like"/>
    <property type="match status" value="1"/>
</dbReference>
<sequence length="373" mass="39405">MADSTVGEIVDFFEQCYPPELAESWDAVGLACGDRTAPVGRVLFALDPTDAIVDEAIEYGADLIVTHHPLMLRGVHAVAADTPKGRIVHRLIKADCALFSAHTNADRAREGVNDALAGALGLRDTRPLVPAEGARLEKLVTFVPRAVADSVIDALASAGAGALGDYSRCAFISTGVGTFLPGAQAHPAIGERGRVETVDETRVEMVYRSGIRADVVAALRTAHPYEEPAFDLLAMVPLPDDRGLGRVGALDQPMTLAEFARRVAGALPRSKAGIRTAGDLNTTIRTVAVLGGAGDSHLDDARRAGADVFVTADLRHHVVSEHLAAGGPALIDGGHWSTEWPWLPVAERLLAQVFPQLATQVSTLCTDPWAACD</sequence>
<feature type="binding site" evidence="6">
    <location>
        <position position="68"/>
    </location>
    <ligand>
        <name>a divalent metal cation</name>
        <dbReference type="ChEBI" id="CHEBI:60240"/>
        <label>1</label>
    </ligand>
</feature>
<evidence type="ECO:0000256" key="1">
    <source>
        <dbReference type="ARBA" id="ARBA00006964"/>
    </source>
</evidence>
<dbReference type="InterPro" id="IPR017221">
    <property type="entry name" value="DUF34/NIF3_bac"/>
</dbReference>
<comment type="subunit">
    <text evidence="2">Homohexamer.</text>
</comment>
<proteinExistence type="inferred from homology"/>
<name>A0A2T0ZY72_9ACTN</name>
<comment type="caution">
    <text evidence="7">The sequence shown here is derived from an EMBL/GenBank/DDBJ whole genome shotgun (WGS) entry which is preliminary data.</text>
</comment>
<dbReference type="InterPro" id="IPR036069">
    <property type="entry name" value="DUF34/NIF3_sf"/>
</dbReference>
<dbReference type="NCBIfam" id="TIGR00486">
    <property type="entry name" value="YbgI_SA1388"/>
    <property type="match status" value="1"/>
</dbReference>
<organism evidence="7 8">
    <name type="scientific">Antricoccus suffuscus</name>
    <dbReference type="NCBI Taxonomy" id="1629062"/>
    <lineage>
        <taxon>Bacteria</taxon>
        <taxon>Bacillati</taxon>
        <taxon>Actinomycetota</taxon>
        <taxon>Actinomycetes</taxon>
        <taxon>Geodermatophilales</taxon>
        <taxon>Antricoccaceae</taxon>
        <taxon>Antricoccus</taxon>
    </lineage>
</organism>
<evidence type="ECO:0000256" key="6">
    <source>
        <dbReference type="PIRSR" id="PIRSR602678-1"/>
    </source>
</evidence>
<keyword evidence="8" id="KW-1185">Reference proteome</keyword>
<dbReference type="Gene3D" id="3.40.1390.30">
    <property type="entry name" value="NIF3 (NGG1p interacting factor 3)-like"/>
    <property type="match status" value="1"/>
</dbReference>
<feature type="binding site" evidence="6">
    <location>
        <position position="335"/>
    </location>
    <ligand>
        <name>a divalent metal cation</name>
        <dbReference type="ChEBI" id="CHEBI:60240"/>
        <label>1</label>
    </ligand>
</feature>
<dbReference type="GO" id="GO:0005737">
    <property type="term" value="C:cytoplasm"/>
    <property type="evidence" value="ECO:0007669"/>
    <property type="project" value="TreeGrafter"/>
</dbReference>
<dbReference type="FunFam" id="3.40.1390.30:FF:000001">
    <property type="entry name" value="GTP cyclohydrolase 1 type 2"/>
    <property type="match status" value="1"/>
</dbReference>
<dbReference type="PIRSF" id="PIRSF037489">
    <property type="entry name" value="UCP037489_NIF3_YqfO"/>
    <property type="match status" value="1"/>
</dbReference>
<dbReference type="EMBL" id="PVUE01000010">
    <property type="protein sequence ID" value="PRZ41306.1"/>
    <property type="molecule type" value="Genomic_DNA"/>
</dbReference>
<protein>
    <recommendedName>
        <fullName evidence="3 5">GTP cyclohydrolase 1 type 2 homolog</fullName>
    </recommendedName>
</protein>
<dbReference type="RefSeq" id="WP_106349392.1">
    <property type="nucleotide sequence ID" value="NZ_PVUE01000010.1"/>
</dbReference>
<dbReference type="Proteomes" id="UP000237752">
    <property type="component" value="Unassembled WGS sequence"/>
</dbReference>
<evidence type="ECO:0000256" key="2">
    <source>
        <dbReference type="ARBA" id="ARBA00011643"/>
    </source>
</evidence>
<accession>A0A2T0ZY72</accession>
<dbReference type="AlphaFoldDB" id="A0A2T0ZY72"/>
<dbReference type="OrthoDB" id="9795763at2"/>
<evidence type="ECO:0000256" key="4">
    <source>
        <dbReference type="ARBA" id="ARBA00022723"/>
    </source>
</evidence>
<dbReference type="PANTHER" id="PTHR13799:SF14">
    <property type="entry name" value="GTP CYCLOHYDROLASE 1 TYPE 2 HOMOLOG"/>
    <property type="match status" value="1"/>
</dbReference>
<dbReference type="Gene3D" id="3.30.70.120">
    <property type="match status" value="1"/>
</dbReference>
<comment type="similarity">
    <text evidence="1 5">Belongs to the GTP cyclohydrolase I type 2/NIF3 family.</text>
</comment>
<dbReference type="InterPro" id="IPR015867">
    <property type="entry name" value="N-reg_PII/ATP_PRibTrfase_C"/>
</dbReference>
<feature type="binding site" evidence="6">
    <location>
        <position position="106"/>
    </location>
    <ligand>
        <name>a divalent metal cation</name>
        <dbReference type="ChEBI" id="CHEBI:60240"/>
        <label>1</label>
    </ligand>
</feature>